<protein>
    <recommendedName>
        <fullName evidence="3">G domain-containing protein</fullName>
    </recommendedName>
</protein>
<dbReference type="Proteomes" id="UP001370490">
    <property type="component" value="Unassembled WGS sequence"/>
</dbReference>
<comment type="caution">
    <text evidence="1">The sequence shown here is derived from an EMBL/GenBank/DDBJ whole genome shotgun (WGS) entry which is preliminary data.</text>
</comment>
<sequence>MENVGGMKLIDYDVPKTTSLLLIGPKSSGKSTLVNKISRAFKDNKFTTARAQVSYNSSAEDGTFFVQGYMIPKGSTSLCVYDTRGLSDCSSDNIEMLKKWMTKGVRHGELVLKDKDSSSLRTRLKCKAQKNGFLCGEVRMINFVIYVVNGLSVLKSMEGGDAEDKQYMDTIYTTFNTPYLSFKDDKPVIVVTHGDLLSYADRARVRVYLGELLGIPPTEQIFDIPDNCDAVTELTTVNMLQYSLEHAEKNIPRSHREWLAYK</sequence>
<feature type="non-terminal residue" evidence="1">
    <location>
        <position position="262"/>
    </location>
</feature>
<evidence type="ECO:0000313" key="1">
    <source>
        <dbReference type="EMBL" id="KAK6937850.1"/>
    </source>
</evidence>
<dbReference type="Gene3D" id="3.40.50.300">
    <property type="entry name" value="P-loop containing nucleotide triphosphate hydrolases"/>
    <property type="match status" value="1"/>
</dbReference>
<keyword evidence="2" id="KW-1185">Reference proteome</keyword>
<dbReference type="EMBL" id="JBAMMX010000006">
    <property type="protein sequence ID" value="KAK6937850.1"/>
    <property type="molecule type" value="Genomic_DNA"/>
</dbReference>
<dbReference type="PANTHER" id="PTHR14241">
    <property type="entry name" value="INTERFERON-INDUCED PROTEIN 44"/>
    <property type="match status" value="1"/>
</dbReference>
<reference evidence="1 2" key="1">
    <citation type="submission" date="2023-12" db="EMBL/GenBank/DDBJ databases">
        <title>A high-quality genome assembly for Dillenia turbinata (Dilleniales).</title>
        <authorList>
            <person name="Chanderbali A."/>
        </authorList>
    </citation>
    <scope>NUCLEOTIDE SEQUENCE [LARGE SCALE GENOMIC DNA]</scope>
    <source>
        <strain evidence="1">LSX21</strain>
        <tissue evidence="1">Leaf</tissue>
    </source>
</reference>
<accession>A0AAN8VPJ5</accession>
<dbReference type="PANTHER" id="PTHR14241:SF32">
    <property type="entry name" value="VWFA DOMAIN-CONTAINING PROTEIN-RELATED"/>
    <property type="match status" value="1"/>
</dbReference>
<dbReference type="AlphaFoldDB" id="A0AAN8VPJ5"/>
<dbReference type="InterPro" id="IPR027417">
    <property type="entry name" value="P-loop_NTPase"/>
</dbReference>
<name>A0AAN8VPJ5_9MAGN</name>
<organism evidence="1 2">
    <name type="scientific">Dillenia turbinata</name>
    <dbReference type="NCBI Taxonomy" id="194707"/>
    <lineage>
        <taxon>Eukaryota</taxon>
        <taxon>Viridiplantae</taxon>
        <taxon>Streptophyta</taxon>
        <taxon>Embryophyta</taxon>
        <taxon>Tracheophyta</taxon>
        <taxon>Spermatophyta</taxon>
        <taxon>Magnoliopsida</taxon>
        <taxon>eudicotyledons</taxon>
        <taxon>Gunneridae</taxon>
        <taxon>Pentapetalae</taxon>
        <taxon>Dilleniales</taxon>
        <taxon>Dilleniaceae</taxon>
        <taxon>Dillenia</taxon>
    </lineage>
</organism>
<evidence type="ECO:0000313" key="2">
    <source>
        <dbReference type="Proteomes" id="UP001370490"/>
    </source>
</evidence>
<evidence type="ECO:0008006" key="3">
    <source>
        <dbReference type="Google" id="ProtNLM"/>
    </source>
</evidence>
<gene>
    <name evidence="1" type="ORF">RJ641_031358</name>
</gene>
<proteinExistence type="predicted"/>
<dbReference type="SUPFAM" id="SSF52540">
    <property type="entry name" value="P-loop containing nucleoside triphosphate hydrolases"/>
    <property type="match status" value="1"/>
</dbReference>